<keyword evidence="1" id="KW-0805">Transcription regulation</keyword>
<dbReference type="SMART" id="SM01134">
    <property type="entry name" value="DeoRC"/>
    <property type="match status" value="1"/>
</dbReference>
<organism evidence="4 5">
    <name type="scientific">Oceaniferula marina</name>
    <dbReference type="NCBI Taxonomy" id="2748318"/>
    <lineage>
        <taxon>Bacteria</taxon>
        <taxon>Pseudomonadati</taxon>
        <taxon>Verrucomicrobiota</taxon>
        <taxon>Verrucomicrobiia</taxon>
        <taxon>Verrucomicrobiales</taxon>
        <taxon>Verrucomicrobiaceae</taxon>
        <taxon>Oceaniferula</taxon>
    </lineage>
</organism>
<dbReference type="Pfam" id="PF08220">
    <property type="entry name" value="HTH_DeoR"/>
    <property type="match status" value="1"/>
</dbReference>
<evidence type="ECO:0000313" key="4">
    <source>
        <dbReference type="EMBL" id="NWK56192.1"/>
    </source>
</evidence>
<protein>
    <submittedName>
        <fullName evidence="4">DeoR/GlpR transcriptional regulator</fullName>
    </submittedName>
</protein>
<dbReference type="EMBL" id="JACBAZ010000004">
    <property type="protein sequence ID" value="NWK56192.1"/>
    <property type="molecule type" value="Genomic_DNA"/>
</dbReference>
<dbReference type="PRINTS" id="PR00037">
    <property type="entry name" value="HTHLACR"/>
</dbReference>
<evidence type="ECO:0000259" key="3">
    <source>
        <dbReference type="PROSITE" id="PS51000"/>
    </source>
</evidence>
<dbReference type="InterPro" id="IPR036390">
    <property type="entry name" value="WH_DNA-bd_sf"/>
</dbReference>
<dbReference type="InterPro" id="IPR001034">
    <property type="entry name" value="DeoR_HTH"/>
</dbReference>
<dbReference type="InterPro" id="IPR014036">
    <property type="entry name" value="DeoR-like_C"/>
</dbReference>
<keyword evidence="5" id="KW-1185">Reference proteome</keyword>
<dbReference type="SUPFAM" id="SSF46785">
    <property type="entry name" value="Winged helix' DNA-binding domain"/>
    <property type="match status" value="1"/>
</dbReference>
<name>A0A851GH27_9BACT</name>
<dbReference type="PROSITE" id="PS51000">
    <property type="entry name" value="HTH_DEOR_2"/>
    <property type="match status" value="1"/>
</dbReference>
<dbReference type="Proteomes" id="UP000557872">
    <property type="component" value="Unassembled WGS sequence"/>
</dbReference>
<accession>A0A851GH27</accession>
<dbReference type="SUPFAM" id="SSF100950">
    <property type="entry name" value="NagB/RpiA/CoA transferase-like"/>
    <property type="match status" value="1"/>
</dbReference>
<dbReference type="PANTHER" id="PTHR30363:SF44">
    <property type="entry name" value="AGA OPERON TRANSCRIPTIONAL REPRESSOR-RELATED"/>
    <property type="match status" value="1"/>
</dbReference>
<evidence type="ECO:0000313" key="5">
    <source>
        <dbReference type="Proteomes" id="UP000557872"/>
    </source>
</evidence>
<dbReference type="AlphaFoldDB" id="A0A851GH27"/>
<dbReference type="GO" id="GO:0003700">
    <property type="term" value="F:DNA-binding transcription factor activity"/>
    <property type="evidence" value="ECO:0007669"/>
    <property type="project" value="InterPro"/>
</dbReference>
<dbReference type="PANTHER" id="PTHR30363">
    <property type="entry name" value="HTH-TYPE TRANSCRIPTIONAL REGULATOR SRLR-RELATED"/>
    <property type="match status" value="1"/>
</dbReference>
<feature type="domain" description="HTH deoR-type" evidence="3">
    <location>
        <begin position="1"/>
        <end position="45"/>
    </location>
</feature>
<sequence>MSEQGSVRTKEIASLLSVTDETIRKDFEVLENQGFLVRTHGGAIPPKRALRELSLTERQLMNREAKNEIAKAAAQRIQPKETIFIDASSTALSITQYLPDFPITVVTNAHDVVSAVGGMEQVDLVSTGGLYEARSRSFIGAAAEKTLLRYNIHRMFFSGNGLDLQRGVSEGNSRQAAFKEHVIECAEDVCFLADATKIGQCSAFFFADCSQLSTLITSKGADPLVLEAVKNVGVDVISA</sequence>
<keyword evidence="2" id="KW-0804">Transcription</keyword>
<comment type="caution">
    <text evidence="4">The sequence shown here is derived from an EMBL/GenBank/DDBJ whole genome shotgun (WGS) entry which is preliminary data.</text>
</comment>
<evidence type="ECO:0000256" key="2">
    <source>
        <dbReference type="ARBA" id="ARBA00023163"/>
    </source>
</evidence>
<proteinExistence type="predicted"/>
<dbReference type="Pfam" id="PF00455">
    <property type="entry name" value="DeoRC"/>
    <property type="match status" value="1"/>
</dbReference>
<dbReference type="InterPro" id="IPR037171">
    <property type="entry name" value="NagB/RpiA_transferase-like"/>
</dbReference>
<evidence type="ECO:0000256" key="1">
    <source>
        <dbReference type="ARBA" id="ARBA00023015"/>
    </source>
</evidence>
<dbReference type="SMART" id="SM00420">
    <property type="entry name" value="HTH_DEOR"/>
    <property type="match status" value="1"/>
</dbReference>
<dbReference type="InterPro" id="IPR050313">
    <property type="entry name" value="Carb_Metab_HTH_regulators"/>
</dbReference>
<reference evidence="4 5" key="1">
    <citation type="submission" date="2020-07" db="EMBL/GenBank/DDBJ databases">
        <title>Roseicoccus Jingziensis gen. nov., sp. nov., isolated from coastal seawater.</title>
        <authorList>
            <person name="Feng X."/>
        </authorList>
    </citation>
    <scope>NUCLEOTIDE SEQUENCE [LARGE SCALE GENOMIC DNA]</scope>
    <source>
        <strain evidence="4 5">N1E253</strain>
    </source>
</reference>
<gene>
    <name evidence="4" type="ORF">HW115_11270</name>
</gene>